<dbReference type="EMBL" id="JARAOO010000010">
    <property type="protein sequence ID" value="KAJ7952891.1"/>
    <property type="molecule type" value="Genomic_DNA"/>
</dbReference>
<organism evidence="2 3">
    <name type="scientific">Quillaja saponaria</name>
    <name type="common">Soap bark tree</name>
    <dbReference type="NCBI Taxonomy" id="32244"/>
    <lineage>
        <taxon>Eukaryota</taxon>
        <taxon>Viridiplantae</taxon>
        <taxon>Streptophyta</taxon>
        <taxon>Embryophyta</taxon>
        <taxon>Tracheophyta</taxon>
        <taxon>Spermatophyta</taxon>
        <taxon>Magnoliopsida</taxon>
        <taxon>eudicotyledons</taxon>
        <taxon>Gunneridae</taxon>
        <taxon>Pentapetalae</taxon>
        <taxon>rosids</taxon>
        <taxon>fabids</taxon>
        <taxon>Fabales</taxon>
        <taxon>Quillajaceae</taxon>
        <taxon>Quillaja</taxon>
    </lineage>
</organism>
<keyword evidence="3" id="KW-1185">Reference proteome</keyword>
<name>A0AAD7L8V4_QUISA</name>
<dbReference type="PANTHER" id="PTHR35324">
    <property type="entry name" value="BNAA08G03750D PROTEIN"/>
    <property type="match status" value="1"/>
</dbReference>
<dbReference type="Proteomes" id="UP001163823">
    <property type="component" value="Chromosome 10"/>
</dbReference>
<dbReference type="AlphaFoldDB" id="A0AAD7L8V4"/>
<comment type="caution">
    <text evidence="2">The sequence shown here is derived from an EMBL/GenBank/DDBJ whole genome shotgun (WGS) entry which is preliminary data.</text>
</comment>
<accession>A0AAD7L8V4</accession>
<evidence type="ECO:0000313" key="2">
    <source>
        <dbReference type="EMBL" id="KAJ7952891.1"/>
    </source>
</evidence>
<evidence type="ECO:0000313" key="3">
    <source>
        <dbReference type="Proteomes" id="UP001163823"/>
    </source>
</evidence>
<dbReference type="PANTHER" id="PTHR35324:SF5">
    <property type="entry name" value="BHLH DOMAIN-CONTAINING PROTEIN"/>
    <property type="match status" value="1"/>
</dbReference>
<reference evidence="2" key="1">
    <citation type="journal article" date="2023" name="Science">
        <title>Elucidation of the pathway for biosynthesis of saponin adjuvants from the soapbark tree.</title>
        <authorList>
            <person name="Reed J."/>
            <person name="Orme A."/>
            <person name="El-Demerdash A."/>
            <person name="Owen C."/>
            <person name="Martin L.B.B."/>
            <person name="Misra R.C."/>
            <person name="Kikuchi S."/>
            <person name="Rejzek M."/>
            <person name="Martin A.C."/>
            <person name="Harkess A."/>
            <person name="Leebens-Mack J."/>
            <person name="Louveau T."/>
            <person name="Stephenson M.J."/>
            <person name="Osbourn A."/>
        </authorList>
    </citation>
    <scope>NUCLEOTIDE SEQUENCE</scope>
    <source>
        <strain evidence="2">S10</strain>
    </source>
</reference>
<keyword evidence="2" id="KW-0675">Receptor</keyword>
<feature type="region of interest" description="Disordered" evidence="1">
    <location>
        <begin position="1"/>
        <end position="33"/>
    </location>
</feature>
<feature type="compositionally biased region" description="Basic and acidic residues" evidence="1">
    <location>
        <begin position="14"/>
        <end position="30"/>
    </location>
</feature>
<gene>
    <name evidence="2" type="ORF">O6P43_024661</name>
</gene>
<proteinExistence type="predicted"/>
<protein>
    <submittedName>
        <fullName evidence="2">Inositol 1,4,5-trisphosphate receptor-interacting protein-like 2</fullName>
    </submittedName>
</protein>
<sequence length="107" mass="11966">MAFMIPKSNASFSETEKVNMRSHSEDKDSESLGPITSQLYLKSSSAKYASSQTLDKQVVLRRLRHHKSLNKVRSPFQALFSSSKANTASSAIQDQKWLQQDDAFSAP</sequence>
<dbReference type="KEGG" id="qsa:O6P43_024661"/>
<evidence type="ECO:0000256" key="1">
    <source>
        <dbReference type="SAM" id="MobiDB-lite"/>
    </source>
</evidence>